<reference evidence="1" key="1">
    <citation type="submission" date="2017-10" db="EMBL/GenBank/DDBJ databases">
        <title>Genome sequence of cellulolytic Lachnospiraceae bacterium XHS1971 isolated from hotspring sediment.</title>
        <authorList>
            <person name="Vasudevan G."/>
            <person name="Joshi A.J."/>
            <person name="Hivarkar S."/>
            <person name="Lanjekar V.B."/>
            <person name="Dhakephalkar P.K."/>
            <person name="Dagar S."/>
        </authorList>
    </citation>
    <scope>NUCLEOTIDE SEQUENCE</scope>
    <source>
        <strain evidence="1">XHS1971</strain>
    </source>
</reference>
<keyword evidence="2" id="KW-1185">Reference proteome</keyword>
<dbReference type="EMBL" id="PEDL01000002">
    <property type="protein sequence ID" value="PHV71848.1"/>
    <property type="molecule type" value="Genomic_DNA"/>
</dbReference>
<accession>A0AC61DGA2</accession>
<sequence length="210" mass="23766">MLTSKRRRKKMGFYKVTVGVMGSSKSARAIAEVQNLKVRNLKTLVIKPELDTRDGGYICSRLIKDKVKADILLNPEESLPIDEIISNNYDYIVVDEFHMLSEMQVKELYQISAISSTNVSMYGLRMSWKGTPFSSAALALAYADEIEIIKMVDKDQHTLSHHIKYTNGIPSPLGENENTIVVGDLDKTSYTTVSKLDFYKIYKMLGQVEK</sequence>
<name>A0AC61DGA2_9FIRM</name>
<evidence type="ECO:0000313" key="2">
    <source>
        <dbReference type="Proteomes" id="UP000224460"/>
    </source>
</evidence>
<proteinExistence type="predicted"/>
<gene>
    <name evidence="1" type="ORF">CS063_04650</name>
</gene>
<dbReference type="Proteomes" id="UP000224460">
    <property type="component" value="Unassembled WGS sequence"/>
</dbReference>
<evidence type="ECO:0000313" key="1">
    <source>
        <dbReference type="EMBL" id="PHV71848.1"/>
    </source>
</evidence>
<comment type="caution">
    <text evidence="1">The sequence shown here is derived from an EMBL/GenBank/DDBJ whole genome shotgun (WGS) entry which is preliminary data.</text>
</comment>
<protein>
    <submittedName>
        <fullName evidence="1">Uncharacterized protein</fullName>
    </submittedName>
</protein>
<organism evidence="1 2">
    <name type="scientific">Sporanaerobium hydrogeniformans</name>
    <dbReference type="NCBI Taxonomy" id="3072179"/>
    <lineage>
        <taxon>Bacteria</taxon>
        <taxon>Bacillati</taxon>
        <taxon>Bacillota</taxon>
        <taxon>Clostridia</taxon>
        <taxon>Lachnospirales</taxon>
        <taxon>Lachnospiraceae</taxon>
        <taxon>Sporanaerobium</taxon>
    </lineage>
</organism>